<dbReference type="Pfam" id="PF16739">
    <property type="entry name" value="CARD_2"/>
    <property type="match status" value="1"/>
</dbReference>
<dbReference type="InterPro" id="IPR011029">
    <property type="entry name" value="DEATH-like_dom_sf"/>
</dbReference>
<dbReference type="InterPro" id="IPR031964">
    <property type="entry name" value="CARD_dom"/>
</dbReference>
<evidence type="ECO:0000259" key="6">
    <source>
        <dbReference type="Pfam" id="PF16739"/>
    </source>
</evidence>
<dbReference type="GO" id="GO:0045087">
    <property type="term" value="P:innate immune response"/>
    <property type="evidence" value="ECO:0007669"/>
    <property type="project" value="UniProtKB-KW"/>
</dbReference>
<dbReference type="EnsemblMetazoa" id="G31588.1">
    <property type="protein sequence ID" value="G31588.1:cds"/>
    <property type="gene ID" value="G31588"/>
</dbReference>
<evidence type="ECO:0000256" key="2">
    <source>
        <dbReference type="ARBA" id="ARBA00022553"/>
    </source>
</evidence>
<sequence length="301" mass="34617">MHLVERKQVFKEEKPQLLLLSHEFEGKEYWFYDRIRPIFGSTVDPLQLSEYLVEQNCLTDTDLQKIQEIFKLKGKLFAATELLSRLQRRPYWIHYIKEACSRPELGLNELKILIEVKMIRDTAERKVLFKGEKTEALSYLQVSDYVERGIKEEVRGSYDEISTEISDKLEQTDEQIALNWEQLELGRLRPPVSFTHKMMSPDLKDLFHSVESAFCVPEDTEQLSFAANLLKAVHSDKIASEIKLLSDRLEFLDCSKVFGNEDPGTVCALDVDIVFNKDHLGVVKMDPIQGGETVGAVNSNS</sequence>
<dbReference type="GO" id="GO:0005737">
    <property type="term" value="C:cytoplasm"/>
    <property type="evidence" value="ECO:0007669"/>
    <property type="project" value="UniProtKB-ARBA"/>
</dbReference>
<evidence type="ECO:0000256" key="4">
    <source>
        <dbReference type="ARBA" id="ARBA00022843"/>
    </source>
</evidence>
<reference evidence="7" key="1">
    <citation type="submission" date="2022-08" db="UniProtKB">
        <authorList>
            <consortium name="EnsemblMetazoa"/>
        </authorList>
    </citation>
    <scope>IDENTIFICATION</scope>
    <source>
        <strain evidence="7">05x7-T-G4-1.051#20</strain>
    </source>
</reference>
<organism evidence="7 8">
    <name type="scientific">Magallana gigas</name>
    <name type="common">Pacific oyster</name>
    <name type="synonym">Crassostrea gigas</name>
    <dbReference type="NCBI Taxonomy" id="29159"/>
    <lineage>
        <taxon>Eukaryota</taxon>
        <taxon>Metazoa</taxon>
        <taxon>Spiralia</taxon>
        <taxon>Lophotrochozoa</taxon>
        <taxon>Mollusca</taxon>
        <taxon>Bivalvia</taxon>
        <taxon>Autobranchia</taxon>
        <taxon>Pteriomorphia</taxon>
        <taxon>Ostreida</taxon>
        <taxon>Ostreoidea</taxon>
        <taxon>Ostreidae</taxon>
        <taxon>Magallana</taxon>
    </lineage>
</organism>
<evidence type="ECO:0000256" key="5">
    <source>
        <dbReference type="ARBA" id="ARBA00022859"/>
    </source>
</evidence>
<evidence type="ECO:0000313" key="7">
    <source>
        <dbReference type="EnsemblMetazoa" id="G31588.1:cds"/>
    </source>
</evidence>
<protein>
    <recommendedName>
        <fullName evidence="6">Caspase recruitment domain-containing protein</fullName>
    </recommendedName>
</protein>
<keyword evidence="1" id="KW-1017">Isopeptide bond</keyword>
<name>A0A8W8M6I1_MAGGI</name>
<feature type="domain" description="Caspase recruitment" evidence="6">
    <location>
        <begin position="34"/>
        <end position="103"/>
    </location>
</feature>
<dbReference type="Proteomes" id="UP000005408">
    <property type="component" value="Unassembled WGS sequence"/>
</dbReference>
<evidence type="ECO:0000313" key="8">
    <source>
        <dbReference type="Proteomes" id="UP000005408"/>
    </source>
</evidence>
<keyword evidence="3" id="KW-0399">Innate immunity</keyword>
<accession>A0A8W8M6I1</accession>
<keyword evidence="2" id="KW-0597">Phosphoprotein</keyword>
<evidence type="ECO:0000256" key="1">
    <source>
        <dbReference type="ARBA" id="ARBA00022499"/>
    </source>
</evidence>
<keyword evidence="8" id="KW-1185">Reference proteome</keyword>
<evidence type="ECO:0000256" key="3">
    <source>
        <dbReference type="ARBA" id="ARBA00022588"/>
    </source>
</evidence>
<proteinExistence type="predicted"/>
<dbReference type="AlphaFoldDB" id="A0A8W8M6I1"/>
<keyword evidence="4" id="KW-0832">Ubl conjugation</keyword>
<dbReference type="Gene3D" id="1.10.533.10">
    <property type="entry name" value="Death Domain, Fas"/>
    <property type="match status" value="1"/>
</dbReference>
<keyword evidence="5" id="KW-0391">Immunity</keyword>